<feature type="non-terminal residue" evidence="1">
    <location>
        <position position="304"/>
    </location>
</feature>
<sequence length="304" mass="34901">MELVLSSLSEEELEDVVRENERKWISKGIDSAFNMINSSMTNTIKGFRVVNEQAGEIEIDFEWYKEMSKAFVCITDKNISDLEFDCDCSLGSSGGMCGHFWLGVIFSFKKNFFNISNWTLFELPQEFIRKIENIEIIETKSGALLLTDKASDNFLLQEYIGSEISVKNGEILRSERKSYEYEGKETAYYLLTLKDAIVEKKTVPELTIRLSEGLYTKNLLKIGDRIEVKGKLIKDKFQGLLVKFIRHVTIGKLEKSKVKSITKDKHWTLKSSSNANKSYTITLKADGSWSCTCPQFTFRKKQCK</sequence>
<accession>A0A0F8XBG3</accession>
<evidence type="ECO:0008006" key="2">
    <source>
        <dbReference type="Google" id="ProtNLM"/>
    </source>
</evidence>
<protein>
    <recommendedName>
        <fullName evidence="2">SWIM-type domain-containing protein</fullName>
    </recommendedName>
</protein>
<organism evidence="1">
    <name type="scientific">marine sediment metagenome</name>
    <dbReference type="NCBI Taxonomy" id="412755"/>
    <lineage>
        <taxon>unclassified sequences</taxon>
        <taxon>metagenomes</taxon>
        <taxon>ecological metagenomes</taxon>
    </lineage>
</organism>
<dbReference type="EMBL" id="LAZR01060216">
    <property type="protein sequence ID" value="KKK66153.1"/>
    <property type="molecule type" value="Genomic_DNA"/>
</dbReference>
<name>A0A0F8XBG3_9ZZZZ</name>
<proteinExistence type="predicted"/>
<dbReference type="AlphaFoldDB" id="A0A0F8XBG3"/>
<reference evidence="1" key="1">
    <citation type="journal article" date="2015" name="Nature">
        <title>Complex archaea that bridge the gap between prokaryotes and eukaryotes.</title>
        <authorList>
            <person name="Spang A."/>
            <person name="Saw J.H."/>
            <person name="Jorgensen S.L."/>
            <person name="Zaremba-Niedzwiedzka K."/>
            <person name="Martijn J."/>
            <person name="Lind A.E."/>
            <person name="van Eijk R."/>
            <person name="Schleper C."/>
            <person name="Guy L."/>
            <person name="Ettema T.J."/>
        </authorList>
    </citation>
    <scope>NUCLEOTIDE SEQUENCE</scope>
</reference>
<gene>
    <name evidence="1" type="ORF">LCGC14_2966960</name>
</gene>
<comment type="caution">
    <text evidence="1">The sequence shown here is derived from an EMBL/GenBank/DDBJ whole genome shotgun (WGS) entry which is preliminary data.</text>
</comment>
<evidence type="ECO:0000313" key="1">
    <source>
        <dbReference type="EMBL" id="KKK66153.1"/>
    </source>
</evidence>